<reference evidence="1" key="1">
    <citation type="journal article" date="2021" name="Nat. Commun.">
        <title>Genetic determinants of endophytism in the Arabidopsis root mycobiome.</title>
        <authorList>
            <person name="Mesny F."/>
            <person name="Miyauchi S."/>
            <person name="Thiergart T."/>
            <person name="Pickel B."/>
            <person name="Atanasova L."/>
            <person name="Karlsson M."/>
            <person name="Huettel B."/>
            <person name="Barry K.W."/>
            <person name="Haridas S."/>
            <person name="Chen C."/>
            <person name="Bauer D."/>
            <person name="Andreopoulos W."/>
            <person name="Pangilinan J."/>
            <person name="LaButti K."/>
            <person name="Riley R."/>
            <person name="Lipzen A."/>
            <person name="Clum A."/>
            <person name="Drula E."/>
            <person name="Henrissat B."/>
            <person name="Kohler A."/>
            <person name="Grigoriev I.V."/>
            <person name="Martin F.M."/>
            <person name="Hacquard S."/>
        </authorList>
    </citation>
    <scope>NUCLEOTIDE SEQUENCE</scope>
    <source>
        <strain evidence="1">MPI-CAGE-CH-0235</strain>
    </source>
</reference>
<organism evidence="1 2">
    <name type="scientific">Stachybotrys elegans</name>
    <dbReference type="NCBI Taxonomy" id="80388"/>
    <lineage>
        <taxon>Eukaryota</taxon>
        <taxon>Fungi</taxon>
        <taxon>Dikarya</taxon>
        <taxon>Ascomycota</taxon>
        <taxon>Pezizomycotina</taxon>
        <taxon>Sordariomycetes</taxon>
        <taxon>Hypocreomycetidae</taxon>
        <taxon>Hypocreales</taxon>
        <taxon>Stachybotryaceae</taxon>
        <taxon>Stachybotrys</taxon>
    </lineage>
</organism>
<gene>
    <name evidence="1" type="ORF">B0I35DRAFT_41621</name>
</gene>
<proteinExistence type="predicted"/>
<comment type="caution">
    <text evidence="1">The sequence shown here is derived from an EMBL/GenBank/DDBJ whole genome shotgun (WGS) entry which is preliminary data.</text>
</comment>
<evidence type="ECO:0000313" key="1">
    <source>
        <dbReference type="EMBL" id="KAH7329299.1"/>
    </source>
</evidence>
<dbReference type="AlphaFoldDB" id="A0A8K0T2K4"/>
<dbReference type="Proteomes" id="UP000813444">
    <property type="component" value="Unassembled WGS sequence"/>
</dbReference>
<dbReference type="EMBL" id="JAGPNK010000001">
    <property type="protein sequence ID" value="KAH7329299.1"/>
    <property type="molecule type" value="Genomic_DNA"/>
</dbReference>
<dbReference type="OrthoDB" id="1744869at2759"/>
<accession>A0A8K0T2K4</accession>
<evidence type="ECO:0000313" key="2">
    <source>
        <dbReference type="Proteomes" id="UP000813444"/>
    </source>
</evidence>
<name>A0A8K0T2K4_9HYPO</name>
<protein>
    <submittedName>
        <fullName evidence="1">Uncharacterized protein</fullName>
    </submittedName>
</protein>
<keyword evidence="2" id="KW-1185">Reference proteome</keyword>
<sequence length="476" mass="51498">MAPAVASRLLRHQLARSPRWCSAARGAQRCYSNNARRMGSDHLRFTYHADSSILSQSSAILKSLKTEVSLANHTGHDAAVLLTTPELSKHLDDGEFMREFAQSMASGADVSHFHVMAAVVDNAAMADGADAPFSTLSVLRGHLDDILPRLWDPVPPKVKEDMETTSALTFDLDRVSITVPLAKTMFHNGRASTLLLHRYDMTSGVAKLSHRAETHFKSVKLPTNTSIKSLADVNLTAGLLPLTVPRRIVSSFGNIVRGIEIDSQDSPASTELEVQVNALHDLAQSGSGASLAASGVWAVISPASYPKERLESMYENDSSGSLSVALPLNLESRTSHQIQDILANGGRLYRILSGGGGWGVKKGLLSLDPQESHFALSEEEQMDRFMRDMDDSGFAPVGSNIAFFVTLDHPLQDDSGSAFEFGVSGDANEDTSLPSSQKVSSKFSVYSQQGLFVSWPEEKGSARLKVSVPFVRISSE</sequence>